<organism evidence="3 4">
    <name type="scientific">Rothia aerolata</name>
    <dbReference type="NCBI Taxonomy" id="1812262"/>
    <lineage>
        <taxon>Bacteria</taxon>
        <taxon>Bacillati</taxon>
        <taxon>Actinomycetota</taxon>
        <taxon>Actinomycetes</taxon>
        <taxon>Micrococcales</taxon>
        <taxon>Micrococcaceae</taxon>
        <taxon>Rothia</taxon>
    </lineage>
</organism>
<name>A0A917IUA3_9MICC</name>
<evidence type="ECO:0000313" key="3">
    <source>
        <dbReference type="EMBL" id="GGH64651.1"/>
    </source>
</evidence>
<reference evidence="3 4" key="1">
    <citation type="journal article" date="2014" name="Int. J. Syst. Evol. Microbiol.">
        <title>Complete genome sequence of Corynebacterium casei LMG S-19264T (=DSM 44701T), isolated from a smear-ripened cheese.</title>
        <authorList>
            <consortium name="US DOE Joint Genome Institute (JGI-PGF)"/>
            <person name="Walter F."/>
            <person name="Albersmeier A."/>
            <person name="Kalinowski J."/>
            <person name="Ruckert C."/>
        </authorList>
    </citation>
    <scope>NUCLEOTIDE SEQUENCE [LARGE SCALE GENOMIC DNA]</scope>
    <source>
        <strain evidence="3 4">CCM 8669</strain>
    </source>
</reference>
<feature type="domain" description="Stress-response A/B barrel" evidence="1">
    <location>
        <begin position="1"/>
        <end position="97"/>
    </location>
</feature>
<proteinExistence type="predicted"/>
<dbReference type="RefSeq" id="WP_188359960.1">
    <property type="nucleotide sequence ID" value="NZ_BMDC01000003.1"/>
</dbReference>
<dbReference type="Proteomes" id="UP000600171">
    <property type="component" value="Unassembled WGS sequence"/>
</dbReference>
<dbReference type="InterPro" id="IPR011008">
    <property type="entry name" value="Dimeric_a/b-barrel"/>
</dbReference>
<gene>
    <name evidence="3" type="ORF">GCM10007359_17120</name>
</gene>
<dbReference type="Pfam" id="PF03992">
    <property type="entry name" value="ABM"/>
    <property type="match status" value="1"/>
</dbReference>
<dbReference type="PROSITE" id="PS51502">
    <property type="entry name" value="S_R_A_B_BARREL"/>
    <property type="match status" value="1"/>
</dbReference>
<dbReference type="InterPro" id="IPR007138">
    <property type="entry name" value="ABM_dom"/>
</dbReference>
<evidence type="ECO:0000259" key="2">
    <source>
        <dbReference type="PROSITE" id="PS51725"/>
    </source>
</evidence>
<dbReference type="Gene3D" id="3.30.70.100">
    <property type="match status" value="1"/>
</dbReference>
<dbReference type="InterPro" id="IPR013097">
    <property type="entry name" value="Dabb"/>
</dbReference>
<dbReference type="EMBL" id="BMDC01000003">
    <property type="protein sequence ID" value="GGH64651.1"/>
    <property type="molecule type" value="Genomic_DNA"/>
</dbReference>
<evidence type="ECO:0000313" key="4">
    <source>
        <dbReference type="Proteomes" id="UP000600171"/>
    </source>
</evidence>
<dbReference type="PANTHER" id="PTHR33336:SF15">
    <property type="entry name" value="ABM DOMAIN-CONTAINING PROTEIN"/>
    <property type="match status" value="1"/>
</dbReference>
<dbReference type="InterPro" id="IPR050744">
    <property type="entry name" value="AI-2_Isomerase_LsrG"/>
</dbReference>
<sequence length="97" mass="11003">MIGVYAHAHVKPEHVSNFEELAEKLAEASIKEEGVVSYEVGPLINPESPEDPQYAFIERWDSIEALEAHLETDHYVQADAQCQEYLATPMQISIYEI</sequence>
<dbReference type="AlphaFoldDB" id="A0A917IUA3"/>
<evidence type="ECO:0008006" key="5">
    <source>
        <dbReference type="Google" id="ProtNLM"/>
    </source>
</evidence>
<keyword evidence="4" id="KW-1185">Reference proteome</keyword>
<dbReference type="PANTHER" id="PTHR33336">
    <property type="entry name" value="QUINOL MONOOXYGENASE YGIN-RELATED"/>
    <property type="match status" value="1"/>
</dbReference>
<dbReference type="PROSITE" id="PS51725">
    <property type="entry name" value="ABM"/>
    <property type="match status" value="1"/>
</dbReference>
<accession>A0A917IUA3</accession>
<feature type="domain" description="ABM" evidence="2">
    <location>
        <begin position="2"/>
        <end position="95"/>
    </location>
</feature>
<protein>
    <recommendedName>
        <fullName evidence="5">Antibiotic biosynthesis monooxygenase</fullName>
    </recommendedName>
</protein>
<comment type="caution">
    <text evidence="3">The sequence shown here is derived from an EMBL/GenBank/DDBJ whole genome shotgun (WGS) entry which is preliminary data.</text>
</comment>
<evidence type="ECO:0000259" key="1">
    <source>
        <dbReference type="PROSITE" id="PS51502"/>
    </source>
</evidence>
<dbReference type="GO" id="GO:0003824">
    <property type="term" value="F:catalytic activity"/>
    <property type="evidence" value="ECO:0007669"/>
    <property type="project" value="TreeGrafter"/>
</dbReference>
<dbReference type="SUPFAM" id="SSF54909">
    <property type="entry name" value="Dimeric alpha+beta barrel"/>
    <property type="match status" value="1"/>
</dbReference>